<reference evidence="2 3" key="1">
    <citation type="journal article" date="2020" name="Microorganisms">
        <title>Osmotic Adaptation and Compatible Solute Biosynthesis of Phototrophic Bacteria as Revealed from Genome Analyses.</title>
        <authorList>
            <person name="Imhoff J.F."/>
            <person name="Rahn T."/>
            <person name="Kunzel S."/>
            <person name="Keller A."/>
            <person name="Neulinger S.C."/>
        </authorList>
    </citation>
    <scope>NUCLEOTIDE SEQUENCE [LARGE SCALE GENOMIC DNA]</scope>
    <source>
        <strain evidence="2 3">DSM 9895</strain>
    </source>
</reference>
<feature type="region of interest" description="Disordered" evidence="1">
    <location>
        <begin position="55"/>
        <end position="78"/>
    </location>
</feature>
<protein>
    <submittedName>
        <fullName evidence="2">Uncharacterized protein</fullName>
    </submittedName>
</protein>
<proteinExistence type="predicted"/>
<comment type="caution">
    <text evidence="2">The sequence shown here is derived from an EMBL/GenBank/DDBJ whole genome shotgun (WGS) entry which is preliminary data.</text>
</comment>
<organism evidence="2 3">
    <name type="scientific">Rhodovibrio sodomensis</name>
    <dbReference type="NCBI Taxonomy" id="1088"/>
    <lineage>
        <taxon>Bacteria</taxon>
        <taxon>Pseudomonadati</taxon>
        <taxon>Pseudomonadota</taxon>
        <taxon>Alphaproteobacteria</taxon>
        <taxon>Rhodospirillales</taxon>
        <taxon>Rhodovibrionaceae</taxon>
        <taxon>Rhodovibrio</taxon>
    </lineage>
</organism>
<dbReference type="RefSeq" id="WP_200340314.1">
    <property type="nucleotide sequence ID" value="NZ_NRRL01000017.1"/>
</dbReference>
<dbReference type="EMBL" id="NRRL01000017">
    <property type="protein sequence ID" value="MBK1668144.1"/>
    <property type="molecule type" value="Genomic_DNA"/>
</dbReference>
<gene>
    <name evidence="2" type="ORF">CKO28_08855</name>
</gene>
<evidence type="ECO:0000256" key="1">
    <source>
        <dbReference type="SAM" id="MobiDB-lite"/>
    </source>
</evidence>
<name>A0ABS1DD52_9PROT</name>
<keyword evidence="3" id="KW-1185">Reference proteome</keyword>
<evidence type="ECO:0000313" key="2">
    <source>
        <dbReference type="EMBL" id="MBK1668144.1"/>
    </source>
</evidence>
<sequence>MIRRVTRRSHRRQPELRTGAALERRIDLWPFLLAAALTAGAMTAVELRLDAAAPSHAVTDRQPAASPQLSERLSSERR</sequence>
<evidence type="ECO:0000313" key="3">
    <source>
        <dbReference type="Proteomes" id="UP001296873"/>
    </source>
</evidence>
<dbReference type="Proteomes" id="UP001296873">
    <property type="component" value="Unassembled WGS sequence"/>
</dbReference>
<accession>A0ABS1DD52</accession>